<evidence type="ECO:0000313" key="2">
    <source>
        <dbReference type="Proteomes" id="UP001056120"/>
    </source>
</evidence>
<reference evidence="1 2" key="2">
    <citation type="journal article" date="2022" name="Mol. Ecol. Resour.">
        <title>The genomes of chicory, endive, great burdock and yacon provide insights into Asteraceae paleo-polyploidization history and plant inulin production.</title>
        <authorList>
            <person name="Fan W."/>
            <person name="Wang S."/>
            <person name="Wang H."/>
            <person name="Wang A."/>
            <person name="Jiang F."/>
            <person name="Liu H."/>
            <person name="Zhao H."/>
            <person name="Xu D."/>
            <person name="Zhang Y."/>
        </authorList>
    </citation>
    <scope>NUCLEOTIDE SEQUENCE [LARGE SCALE GENOMIC DNA]</scope>
    <source>
        <strain evidence="2">cv. Yunnan</strain>
        <tissue evidence="1">Leaves</tissue>
    </source>
</reference>
<organism evidence="1 2">
    <name type="scientific">Smallanthus sonchifolius</name>
    <dbReference type="NCBI Taxonomy" id="185202"/>
    <lineage>
        <taxon>Eukaryota</taxon>
        <taxon>Viridiplantae</taxon>
        <taxon>Streptophyta</taxon>
        <taxon>Embryophyta</taxon>
        <taxon>Tracheophyta</taxon>
        <taxon>Spermatophyta</taxon>
        <taxon>Magnoliopsida</taxon>
        <taxon>eudicotyledons</taxon>
        <taxon>Gunneridae</taxon>
        <taxon>Pentapetalae</taxon>
        <taxon>asterids</taxon>
        <taxon>campanulids</taxon>
        <taxon>Asterales</taxon>
        <taxon>Asteraceae</taxon>
        <taxon>Asteroideae</taxon>
        <taxon>Heliantheae alliance</taxon>
        <taxon>Millerieae</taxon>
        <taxon>Smallanthus</taxon>
    </lineage>
</organism>
<name>A0ACB9EDA1_9ASTR</name>
<comment type="caution">
    <text evidence="1">The sequence shown here is derived from an EMBL/GenBank/DDBJ whole genome shotgun (WGS) entry which is preliminary data.</text>
</comment>
<dbReference type="EMBL" id="CM042035">
    <property type="protein sequence ID" value="KAI3756432.1"/>
    <property type="molecule type" value="Genomic_DNA"/>
</dbReference>
<accession>A0ACB9EDA1</accession>
<sequence length="249" mass="28166">MGDSPSPLSGDYCGSPPPLWTGAGKRLGKKRKTIVYEDEEEAPLLLYDAGEEEEEEEEVGENVKAIGNVVRVSCVGGSRRKHFNGFETDGVCYQLEDTVLVIPDEDNIYTKPSVAIIKDISAKQDGRITVTGQRFYRLEVAENVNGERWESTESRELFYSFDNTEFPADSVMHKCRVYFIPPDKEIPRAKDQPGFIVRKVYDSKYKELTELVDTGYDDFKQHEINLLVEKTIAMFPQLAVTDEASQKSC</sequence>
<proteinExistence type="predicted"/>
<evidence type="ECO:0000313" key="1">
    <source>
        <dbReference type="EMBL" id="KAI3756432.1"/>
    </source>
</evidence>
<dbReference type="Proteomes" id="UP001056120">
    <property type="component" value="Linkage Group LG18"/>
</dbReference>
<reference evidence="2" key="1">
    <citation type="journal article" date="2022" name="Mol. Ecol. Resour.">
        <title>The genomes of chicory, endive, great burdock and yacon provide insights into Asteraceae palaeo-polyploidization history and plant inulin production.</title>
        <authorList>
            <person name="Fan W."/>
            <person name="Wang S."/>
            <person name="Wang H."/>
            <person name="Wang A."/>
            <person name="Jiang F."/>
            <person name="Liu H."/>
            <person name="Zhao H."/>
            <person name="Xu D."/>
            <person name="Zhang Y."/>
        </authorList>
    </citation>
    <scope>NUCLEOTIDE SEQUENCE [LARGE SCALE GENOMIC DNA]</scope>
    <source>
        <strain evidence="2">cv. Yunnan</strain>
    </source>
</reference>
<keyword evidence="2" id="KW-1185">Reference proteome</keyword>
<gene>
    <name evidence="1" type="ORF">L1987_56252</name>
</gene>
<protein>
    <submittedName>
        <fullName evidence="1">Uncharacterized protein</fullName>
    </submittedName>
</protein>